<proteinExistence type="predicted"/>
<gene>
    <name evidence="1" type="ORF">PF011_g25266</name>
</gene>
<reference evidence="1 2" key="1">
    <citation type="submission" date="2018-09" db="EMBL/GenBank/DDBJ databases">
        <title>Genomic investigation of the strawberry pathogen Phytophthora fragariae indicates pathogenicity is determined by transcriptional variation in three key races.</title>
        <authorList>
            <person name="Adams T.M."/>
            <person name="Armitage A.D."/>
            <person name="Sobczyk M.K."/>
            <person name="Bates H.J."/>
            <person name="Dunwell J.M."/>
            <person name="Nellist C.F."/>
            <person name="Harrison R.J."/>
        </authorList>
    </citation>
    <scope>NUCLEOTIDE SEQUENCE [LARGE SCALE GENOMIC DNA]</scope>
    <source>
        <strain evidence="1 2">SCRP245</strain>
    </source>
</reference>
<sequence length="33" mass="3620">MFKPSGNTASWNAASDYAHFGYSTLKANRTILV</sequence>
<accession>A0A6A3HXC3</accession>
<evidence type="ECO:0000313" key="1">
    <source>
        <dbReference type="EMBL" id="KAE8973415.1"/>
    </source>
</evidence>
<dbReference type="Proteomes" id="UP000460718">
    <property type="component" value="Unassembled WGS sequence"/>
</dbReference>
<protein>
    <submittedName>
        <fullName evidence="1">Uncharacterized protein</fullName>
    </submittedName>
</protein>
<organism evidence="1 2">
    <name type="scientific">Phytophthora fragariae</name>
    <dbReference type="NCBI Taxonomy" id="53985"/>
    <lineage>
        <taxon>Eukaryota</taxon>
        <taxon>Sar</taxon>
        <taxon>Stramenopiles</taxon>
        <taxon>Oomycota</taxon>
        <taxon>Peronosporomycetes</taxon>
        <taxon>Peronosporales</taxon>
        <taxon>Peronosporaceae</taxon>
        <taxon>Phytophthora</taxon>
    </lineage>
</organism>
<name>A0A6A3HXC3_9STRA</name>
<comment type="caution">
    <text evidence="1">The sequence shown here is derived from an EMBL/GenBank/DDBJ whole genome shotgun (WGS) entry which is preliminary data.</text>
</comment>
<dbReference type="EMBL" id="QXFW01003045">
    <property type="protein sequence ID" value="KAE8973415.1"/>
    <property type="molecule type" value="Genomic_DNA"/>
</dbReference>
<evidence type="ECO:0000313" key="2">
    <source>
        <dbReference type="Proteomes" id="UP000460718"/>
    </source>
</evidence>
<dbReference type="AlphaFoldDB" id="A0A6A3HXC3"/>